<proteinExistence type="predicted"/>
<comment type="caution">
    <text evidence="1">The sequence shown here is derived from an EMBL/GenBank/DDBJ whole genome shotgun (WGS) entry which is preliminary data.</text>
</comment>
<sequence length="374" mass="42904">MDNESISQICISAFTEDEIQVAKSLLFESVPTSRRNIKRKRAGKALRDIDDILCLLKESDPKSIPIFVARDLQKLPPVTFDHVDVTKLLKDLLLVQREIKLVKEQYVTTQEIESIKTELENFKRSTVDMPGVNSNYIFNNTNHSKSSSYDTVLSVPTSPSMQSFSMESTFQTQVDADSKKNRKPIANTMHASSNERAMIHHTLTPAAESGRKSDLRHTAIPNEDQVGTIQTFADVMKNGLQAPMMEHDGWILVEKKKRFRGFKGKAATNQNEKFKAANIKIPIYIYNVDKAVSPEDILAYIKEKSHLEVSVERMAMKRAKEYNSYKIFVPKENENIFMNEEFWPDGVSFRRFIRFTGIRRDSEETRNTYKPNHG</sequence>
<evidence type="ECO:0000313" key="1">
    <source>
        <dbReference type="EMBL" id="PCG74935.1"/>
    </source>
</evidence>
<accession>A0A2A4JSC0</accession>
<gene>
    <name evidence="1" type="ORF">B5V51_12550</name>
</gene>
<reference evidence="1" key="1">
    <citation type="submission" date="2017-09" db="EMBL/GenBank/DDBJ databases">
        <title>Contemporary evolution of a Lepidopteran species, Heliothis virescens, in response to modern agricultural practices.</title>
        <authorList>
            <person name="Fritz M.L."/>
            <person name="Deyonke A.M."/>
            <person name="Papanicolaou A."/>
            <person name="Micinski S."/>
            <person name="Westbrook J."/>
            <person name="Gould F."/>
        </authorList>
    </citation>
    <scope>NUCLEOTIDE SEQUENCE [LARGE SCALE GENOMIC DNA]</scope>
    <source>
        <strain evidence="1">HvINT-</strain>
        <tissue evidence="1">Whole body</tissue>
    </source>
</reference>
<evidence type="ECO:0008006" key="2">
    <source>
        <dbReference type="Google" id="ProtNLM"/>
    </source>
</evidence>
<dbReference type="AlphaFoldDB" id="A0A2A4JSC0"/>
<protein>
    <recommendedName>
        <fullName evidence="2">Mutant cadherin</fullName>
    </recommendedName>
</protein>
<organism evidence="1">
    <name type="scientific">Heliothis virescens</name>
    <name type="common">Tobacco budworm moth</name>
    <dbReference type="NCBI Taxonomy" id="7102"/>
    <lineage>
        <taxon>Eukaryota</taxon>
        <taxon>Metazoa</taxon>
        <taxon>Ecdysozoa</taxon>
        <taxon>Arthropoda</taxon>
        <taxon>Hexapoda</taxon>
        <taxon>Insecta</taxon>
        <taxon>Pterygota</taxon>
        <taxon>Neoptera</taxon>
        <taxon>Endopterygota</taxon>
        <taxon>Lepidoptera</taxon>
        <taxon>Glossata</taxon>
        <taxon>Ditrysia</taxon>
        <taxon>Noctuoidea</taxon>
        <taxon>Noctuidae</taxon>
        <taxon>Heliothinae</taxon>
        <taxon>Heliothis</taxon>
    </lineage>
</organism>
<dbReference type="EMBL" id="NWSH01000666">
    <property type="protein sequence ID" value="PCG74935.1"/>
    <property type="molecule type" value="Genomic_DNA"/>
</dbReference>
<name>A0A2A4JSC0_HELVI</name>